<proteinExistence type="predicted"/>
<dbReference type="EMBL" id="RCMK01001302">
    <property type="protein sequence ID" value="KAG2897340.1"/>
    <property type="molecule type" value="Genomic_DNA"/>
</dbReference>
<organism evidence="1 2">
    <name type="scientific">Phytophthora cactorum</name>
    <dbReference type="NCBI Taxonomy" id="29920"/>
    <lineage>
        <taxon>Eukaryota</taxon>
        <taxon>Sar</taxon>
        <taxon>Stramenopiles</taxon>
        <taxon>Oomycota</taxon>
        <taxon>Peronosporomycetes</taxon>
        <taxon>Peronosporales</taxon>
        <taxon>Peronosporaceae</taxon>
        <taxon>Phytophthora</taxon>
    </lineage>
</organism>
<comment type="caution">
    <text evidence="1">The sequence shown here is derived from an EMBL/GenBank/DDBJ whole genome shotgun (WGS) entry which is preliminary data.</text>
</comment>
<dbReference type="AlphaFoldDB" id="A0A8T1BA03"/>
<name>A0A8T1BA03_9STRA</name>
<accession>A0A8T1BA03</accession>
<evidence type="ECO:0000313" key="2">
    <source>
        <dbReference type="Proteomes" id="UP000736787"/>
    </source>
</evidence>
<sequence length="134" mass="14513">MPWRERPRWWGAGSPGGRIGNATAMAATVVAAGGTTTSTTSESELNNGNNCVAIDDTLNETVGDSRTEEVIVSLAIPEVVVLNDEPDGTRMDGNYCGTMEQRRPACVALSSGLDTAWTRWSTSPQSFRRPPWRR</sequence>
<evidence type="ECO:0000313" key="1">
    <source>
        <dbReference type="EMBL" id="KAG2897340.1"/>
    </source>
</evidence>
<protein>
    <submittedName>
        <fullName evidence="1">Uncharacterized protein</fullName>
    </submittedName>
</protein>
<dbReference type="Proteomes" id="UP000736787">
    <property type="component" value="Unassembled WGS sequence"/>
</dbReference>
<gene>
    <name evidence="1" type="ORF">PC117_g22806</name>
</gene>
<reference evidence="1" key="1">
    <citation type="submission" date="2018-10" db="EMBL/GenBank/DDBJ databases">
        <title>Effector identification in a new, highly contiguous assembly of the strawberry crown rot pathogen Phytophthora cactorum.</title>
        <authorList>
            <person name="Armitage A.D."/>
            <person name="Nellist C.F."/>
            <person name="Bates H."/>
            <person name="Vickerstaff R.J."/>
            <person name="Harrison R.J."/>
        </authorList>
    </citation>
    <scope>NUCLEOTIDE SEQUENCE</scope>
    <source>
        <strain evidence="1">4040</strain>
    </source>
</reference>